<evidence type="ECO:0000313" key="3">
    <source>
        <dbReference type="Proteomes" id="UP000248827"/>
    </source>
</evidence>
<feature type="compositionally biased region" description="Polar residues" evidence="1">
    <location>
        <begin position="307"/>
        <end position="323"/>
    </location>
</feature>
<name>A0ABX9BSM2_9BACL</name>
<evidence type="ECO:0000256" key="1">
    <source>
        <dbReference type="SAM" id="MobiDB-lite"/>
    </source>
</evidence>
<proteinExistence type="predicted"/>
<reference evidence="2 3" key="1">
    <citation type="submission" date="2018-06" db="EMBL/GenBank/DDBJ databases">
        <title>Freshwater and sediment microbial communities from various areas in North America, analyzing microbe dynamics in response to fracking.</title>
        <authorList>
            <person name="Lamendella R."/>
        </authorList>
    </citation>
    <scope>NUCLEOTIDE SEQUENCE [LARGE SCALE GENOMIC DNA]</scope>
    <source>
        <strain evidence="2 3">NG-13</strain>
    </source>
</reference>
<feature type="region of interest" description="Disordered" evidence="1">
    <location>
        <begin position="229"/>
        <end position="323"/>
    </location>
</feature>
<feature type="compositionally biased region" description="Polar residues" evidence="1">
    <location>
        <begin position="278"/>
        <end position="297"/>
    </location>
</feature>
<dbReference type="Proteomes" id="UP000248827">
    <property type="component" value="Unassembled WGS sequence"/>
</dbReference>
<dbReference type="RefSeq" id="WP_111618698.1">
    <property type="nucleotide sequence ID" value="NZ_QLLI01000001.1"/>
</dbReference>
<evidence type="ECO:0000313" key="2">
    <source>
        <dbReference type="EMBL" id="RAJ03226.1"/>
    </source>
</evidence>
<accession>A0ABX9BSM2</accession>
<dbReference type="EMBL" id="QLLI01000001">
    <property type="protein sequence ID" value="RAJ03226.1"/>
    <property type="molecule type" value="Genomic_DNA"/>
</dbReference>
<protein>
    <submittedName>
        <fullName evidence="2">Uncharacterized protein</fullName>
    </submittedName>
</protein>
<gene>
    <name evidence="2" type="ORF">DET54_101421</name>
</gene>
<keyword evidence="3" id="KW-1185">Reference proteome</keyword>
<comment type="caution">
    <text evidence="2">The sequence shown here is derived from an EMBL/GenBank/DDBJ whole genome shotgun (WGS) entry which is preliminary data.</text>
</comment>
<organism evidence="2 3">
    <name type="scientific">Paenibacillus pabuli</name>
    <dbReference type="NCBI Taxonomy" id="1472"/>
    <lineage>
        <taxon>Bacteria</taxon>
        <taxon>Bacillati</taxon>
        <taxon>Bacillota</taxon>
        <taxon>Bacilli</taxon>
        <taxon>Bacillales</taxon>
        <taxon>Paenibacillaceae</taxon>
        <taxon>Paenibacillus</taxon>
    </lineage>
</organism>
<sequence>MGVVGSFKPPAFNLLDRFTNGFTELQQQENEAKWTMLGKMLTAAKELTTSTSVTDFFKKLEQQNKEISLAYEQIPSYFREKWAREKVQRDLQKSLDFFESVEKDDVQHQTFFSPYYQEISWALDRAGIYHNITVEEVKDYNFWLRQDLTLEQMEYVTQLIYNPNSDEKFVEMIYDYEMHRDLIENGTMIGGNLRVRTPDIEGKVMQVVGNGFKKAATFAKKKWTDGQKMRIVSGGGSDWSGDKSKKTGQASSGGKTEGEPETKPNQTGSDQKPPKQKPGSTETKTNPEKNATPNEVNSWKKYLPNMDGNSEAIQNHPSHQNQR</sequence>